<dbReference type="InterPro" id="IPR030395">
    <property type="entry name" value="GP_PDE_dom"/>
</dbReference>
<evidence type="ECO:0000313" key="3">
    <source>
        <dbReference type="EMBL" id="GGA39240.1"/>
    </source>
</evidence>
<evidence type="ECO:0000313" key="4">
    <source>
        <dbReference type="Proteomes" id="UP000620046"/>
    </source>
</evidence>
<dbReference type="CDD" id="cd08566">
    <property type="entry name" value="GDPD_AtGDE_like"/>
    <property type="match status" value="1"/>
</dbReference>
<reference evidence="4" key="1">
    <citation type="journal article" date="2019" name="Int. J. Syst. Evol. Microbiol.">
        <title>The Global Catalogue of Microorganisms (GCM) 10K type strain sequencing project: providing services to taxonomists for standard genome sequencing and annotation.</title>
        <authorList>
            <consortium name="The Broad Institute Genomics Platform"/>
            <consortium name="The Broad Institute Genome Sequencing Center for Infectious Disease"/>
            <person name="Wu L."/>
            <person name="Ma J."/>
        </authorList>
    </citation>
    <scope>NUCLEOTIDE SEQUENCE [LARGE SCALE GENOMIC DNA]</scope>
    <source>
        <strain evidence="4">CGMCC 1.15439</strain>
    </source>
</reference>
<feature type="signal peptide" evidence="1">
    <location>
        <begin position="1"/>
        <end position="31"/>
    </location>
</feature>
<dbReference type="PANTHER" id="PTHR46320:SF1">
    <property type="entry name" value="GLYCEROPHOSPHODIESTER PHOSPHODIESTERASE 1"/>
    <property type="match status" value="1"/>
</dbReference>
<evidence type="ECO:0000256" key="1">
    <source>
        <dbReference type="SAM" id="SignalP"/>
    </source>
</evidence>
<keyword evidence="4" id="KW-1185">Reference proteome</keyword>
<dbReference type="SUPFAM" id="SSF51695">
    <property type="entry name" value="PLC-like phosphodiesterases"/>
    <property type="match status" value="1"/>
</dbReference>
<organism evidence="3 4">
    <name type="scientific">Dyella nitratireducens</name>
    <dbReference type="NCBI Taxonomy" id="1849580"/>
    <lineage>
        <taxon>Bacteria</taxon>
        <taxon>Pseudomonadati</taxon>
        <taxon>Pseudomonadota</taxon>
        <taxon>Gammaproteobacteria</taxon>
        <taxon>Lysobacterales</taxon>
        <taxon>Rhodanobacteraceae</taxon>
        <taxon>Dyella</taxon>
    </lineage>
</organism>
<dbReference type="EMBL" id="BMJA01000002">
    <property type="protein sequence ID" value="GGA39240.1"/>
    <property type="molecule type" value="Genomic_DNA"/>
</dbReference>
<dbReference type="InterPro" id="IPR017946">
    <property type="entry name" value="PLC-like_Pdiesterase_TIM-brl"/>
</dbReference>
<name>A0ABQ1G987_9GAMM</name>
<comment type="caution">
    <text evidence="3">The sequence shown here is derived from an EMBL/GenBank/DDBJ whole genome shotgun (WGS) entry which is preliminary data.</text>
</comment>
<sequence>MNHFSPSGAKGKLLCLTLLISAGLVPQLSHAGCLPVGNKMAALLKTEPTRQVSVLAHRGLWGSFSGDASLPENSRASLQKADDECMDAVELDVKLTKEGVPVLMHDFNLGRTTNVYTAFRGGSKYDPMTDRGTNPAVSTVSWQTIQFLHLLTPDRRSVTGYFVPDITGVFTYWNQHGLRTPMIFDTKNQEAVRAIDRLAQENFSSPSQVVGVKVNATLYPSYNAFKADAPTIRGIPVFTTNMLSKINVTAVRRNWQANVTALEINVKQRNGLLQGDMDLAKRAGEAVGVFNAIPDGPGKDEFYKNTGQCCYKLSDLYFQYSGGKDTADERGSWNFLVSEGFTFITTDNPKGLISFLHSKGLH</sequence>
<dbReference type="PROSITE" id="PS51704">
    <property type="entry name" value="GP_PDE"/>
    <property type="match status" value="1"/>
</dbReference>
<protein>
    <submittedName>
        <fullName evidence="3">Glycerophosphodiester phosphodiesterase</fullName>
    </submittedName>
</protein>
<keyword evidence="1" id="KW-0732">Signal</keyword>
<proteinExistence type="predicted"/>
<dbReference type="Gene3D" id="3.20.20.190">
    <property type="entry name" value="Phosphatidylinositol (PI) phosphodiesterase"/>
    <property type="match status" value="1"/>
</dbReference>
<dbReference type="Pfam" id="PF03009">
    <property type="entry name" value="GDPD"/>
    <property type="match status" value="1"/>
</dbReference>
<dbReference type="Proteomes" id="UP000620046">
    <property type="component" value="Unassembled WGS sequence"/>
</dbReference>
<dbReference type="PANTHER" id="PTHR46320">
    <property type="entry name" value="GLYCEROPHOSPHODIESTER PHOSPHODIESTERASE 1"/>
    <property type="match status" value="1"/>
</dbReference>
<feature type="domain" description="GP-PDE" evidence="2">
    <location>
        <begin position="52"/>
        <end position="362"/>
    </location>
</feature>
<feature type="chain" id="PRO_5046499189" evidence="1">
    <location>
        <begin position="32"/>
        <end position="362"/>
    </location>
</feature>
<accession>A0ABQ1G987</accession>
<evidence type="ECO:0000259" key="2">
    <source>
        <dbReference type="PROSITE" id="PS51704"/>
    </source>
</evidence>
<gene>
    <name evidence="3" type="ORF">GCM10010981_30640</name>
</gene>
<dbReference type="RefSeq" id="WP_229720853.1">
    <property type="nucleotide sequence ID" value="NZ_BMJA01000002.1"/>
</dbReference>